<dbReference type="PANTHER" id="PTHR42921:SF4">
    <property type="entry name" value="ACETOACETYL-COA SYNTHASE (AFU_ORTHOLOGUE AFUA_8G04770)"/>
    <property type="match status" value="1"/>
</dbReference>
<sequence length="696" mass="77306">MAPTPVYTPPPGLRTNLEDFSDFIEKQHGVRIGKSVNRYADLHRFSVTRMNDFWMLFWKFTGIQASRQPSKICRSNLIEPQSYLPQYAVDESLRIDQFPMFFEDTRLNYAENALCGARSDDDLAIISINEETLQSPEKYTWKDMKDMTAKYAEAMRASGLSRGDYVVSIGSNSARSLGILLASASIGAVIANFATDIGEKALNDRLDQIQPKLIIAQTTYSYNGKQNDIQEKISKCASAISNKKQCQLVTIGPDKNVSNDHRTWQDFLSQAKGAPLLFEQVPFSTPVLVMFSSGTTGPPKGIVHGHGGLICQGTKQHVLHHGFGPDDVHIHFSGIGWTLWNISLGALFAKTTMILYDGSPFYPSPEKLLRVILDEHGVTGFGGGPRYFAELQKAGVKPRQFSRRLHSIYSTGAVLTSSLARWIAEAFGPVCQIQFSGGTELCGNFVVGQRTMPTYPGECAVKELGMDVDVFTEDGKPAPVGERGELVCKKPFPNMPVMFLQDSEKKRYHAAYFEGFEGVWTHGDFVRINPETKGIYVLGRSDGVLNPSGIRFGSAEIYTVLESPSLKKHVVDALVVGQQRSDSKFSDSTERVLLFIKPTPSSASGSLHTKPEVVNAIKAKVIADLSRRHVPHFIFEVEEIPYNVNGKKLETMVKKIINGGEEVLKKLKMTEDEARMMKTFVKFYDVDNVGKQKAKL</sequence>
<evidence type="ECO:0000259" key="1">
    <source>
        <dbReference type="Pfam" id="PF00501"/>
    </source>
</evidence>
<dbReference type="OrthoDB" id="10253869at2759"/>
<evidence type="ECO:0000313" key="3">
    <source>
        <dbReference type="Proteomes" id="UP000660729"/>
    </source>
</evidence>
<dbReference type="PROSITE" id="PS00455">
    <property type="entry name" value="AMP_BINDING"/>
    <property type="match status" value="1"/>
</dbReference>
<dbReference type="AlphaFoldDB" id="A0A8H6RPE3"/>
<name>A0A8H6RPE3_9PEZI</name>
<keyword evidence="3" id="KW-1185">Reference proteome</keyword>
<protein>
    <submittedName>
        <fullName evidence="2">Acetoacetyl-CoA synthetase</fullName>
    </submittedName>
</protein>
<evidence type="ECO:0000313" key="2">
    <source>
        <dbReference type="EMBL" id="KAF7194726.1"/>
    </source>
</evidence>
<feature type="domain" description="AMP-dependent synthetase/ligase" evidence="1">
    <location>
        <begin position="121"/>
        <end position="491"/>
    </location>
</feature>
<accession>A0A8H6RPE3</accession>
<dbReference type="Pfam" id="PF00501">
    <property type="entry name" value="AMP-binding"/>
    <property type="match status" value="1"/>
</dbReference>
<dbReference type="EMBL" id="JABCIY010000056">
    <property type="protein sequence ID" value="KAF7194726.1"/>
    <property type="molecule type" value="Genomic_DNA"/>
</dbReference>
<organism evidence="2 3">
    <name type="scientific">Pseudocercospora fuligena</name>
    <dbReference type="NCBI Taxonomy" id="685502"/>
    <lineage>
        <taxon>Eukaryota</taxon>
        <taxon>Fungi</taxon>
        <taxon>Dikarya</taxon>
        <taxon>Ascomycota</taxon>
        <taxon>Pezizomycotina</taxon>
        <taxon>Dothideomycetes</taxon>
        <taxon>Dothideomycetidae</taxon>
        <taxon>Mycosphaerellales</taxon>
        <taxon>Mycosphaerellaceae</taxon>
        <taxon>Pseudocercospora</taxon>
    </lineage>
</organism>
<dbReference type="InterPro" id="IPR000873">
    <property type="entry name" value="AMP-dep_synth/lig_dom"/>
</dbReference>
<dbReference type="Gene3D" id="3.30.300.30">
    <property type="match status" value="1"/>
</dbReference>
<proteinExistence type="predicted"/>
<dbReference type="PANTHER" id="PTHR42921">
    <property type="entry name" value="ACETOACETYL-COA SYNTHETASE"/>
    <property type="match status" value="1"/>
</dbReference>
<gene>
    <name evidence="2" type="ORF">HII31_03988</name>
</gene>
<dbReference type="InterPro" id="IPR020845">
    <property type="entry name" value="AMP-binding_CS"/>
</dbReference>
<comment type="caution">
    <text evidence="2">The sequence shown here is derived from an EMBL/GenBank/DDBJ whole genome shotgun (WGS) entry which is preliminary data.</text>
</comment>
<dbReference type="InterPro" id="IPR045851">
    <property type="entry name" value="AMP-bd_C_sf"/>
</dbReference>
<reference evidence="2" key="1">
    <citation type="submission" date="2020-04" db="EMBL/GenBank/DDBJ databases">
        <title>Draft genome resource of the tomato pathogen Pseudocercospora fuligena.</title>
        <authorList>
            <person name="Zaccaron A."/>
        </authorList>
    </citation>
    <scope>NUCLEOTIDE SEQUENCE</scope>
    <source>
        <strain evidence="2">PF001</strain>
    </source>
</reference>
<dbReference type="Gene3D" id="3.40.50.12780">
    <property type="entry name" value="N-terminal domain of ligase-like"/>
    <property type="match status" value="1"/>
</dbReference>
<dbReference type="InterPro" id="IPR042099">
    <property type="entry name" value="ANL_N_sf"/>
</dbReference>
<dbReference type="Proteomes" id="UP000660729">
    <property type="component" value="Unassembled WGS sequence"/>
</dbReference>
<dbReference type="GO" id="GO:0030729">
    <property type="term" value="F:acetoacetate-CoA ligase activity"/>
    <property type="evidence" value="ECO:0007669"/>
    <property type="project" value="TreeGrafter"/>
</dbReference>
<dbReference type="SUPFAM" id="SSF56801">
    <property type="entry name" value="Acetyl-CoA synthetase-like"/>
    <property type="match status" value="1"/>
</dbReference>